<organism evidence="1 2">
    <name type="scientific">Adhaeribacter soli</name>
    <dbReference type="NCBI Taxonomy" id="2607655"/>
    <lineage>
        <taxon>Bacteria</taxon>
        <taxon>Pseudomonadati</taxon>
        <taxon>Bacteroidota</taxon>
        <taxon>Cytophagia</taxon>
        <taxon>Cytophagales</taxon>
        <taxon>Hymenobacteraceae</taxon>
        <taxon>Adhaeribacter</taxon>
    </lineage>
</organism>
<accession>A0A5N1IQZ4</accession>
<gene>
    <name evidence="1" type="ORF">F0P94_15740</name>
</gene>
<dbReference type="AlphaFoldDB" id="A0A5N1IQZ4"/>
<evidence type="ECO:0000313" key="1">
    <source>
        <dbReference type="EMBL" id="KAA9327366.1"/>
    </source>
</evidence>
<dbReference type="PROSITE" id="PS51257">
    <property type="entry name" value="PROKAR_LIPOPROTEIN"/>
    <property type="match status" value="1"/>
</dbReference>
<keyword evidence="2" id="KW-1185">Reference proteome</keyword>
<protein>
    <submittedName>
        <fullName evidence="1">Uncharacterized protein</fullName>
    </submittedName>
</protein>
<dbReference type="RefSeq" id="WP_150904870.1">
    <property type="nucleotide sequence ID" value="NZ_VTWT01000009.1"/>
</dbReference>
<comment type="caution">
    <text evidence="1">The sequence shown here is derived from an EMBL/GenBank/DDBJ whole genome shotgun (WGS) entry which is preliminary data.</text>
</comment>
<dbReference type="EMBL" id="VTWT01000009">
    <property type="protein sequence ID" value="KAA9327366.1"/>
    <property type="molecule type" value="Genomic_DNA"/>
</dbReference>
<sequence length="274" mass="32433">MQKYLFFALIILTLGCKKEQDEIKPQPDLQPEPVPLFLKPEKYLMPYMLYANWTMYSSEMPIVTLEYDARGNVIKRNGGLLPINPNSGYDGIYSPGVYEEVKYFQNEILITQADTFKNLNVYPNPKRIFLDQQNRIQKTIKETTIYNTSYDTVFYYYTGDKLTSTVYPKYPATLTKHFIYNHAGNLIQTNAIYFNKYLNDTMYTETETFTNYDNAPNPLKRLGIFDELFYRSLSQNNFRSYSFVRIDKYGYIMKSNNRNWQFKYDSSGNIILYE</sequence>
<dbReference type="Proteomes" id="UP000326570">
    <property type="component" value="Unassembled WGS sequence"/>
</dbReference>
<evidence type="ECO:0000313" key="2">
    <source>
        <dbReference type="Proteomes" id="UP000326570"/>
    </source>
</evidence>
<proteinExistence type="predicted"/>
<reference evidence="1 2" key="1">
    <citation type="submission" date="2019-09" db="EMBL/GenBank/DDBJ databases">
        <title>Genome sequence of Adhaeribacter sp. M2.</title>
        <authorList>
            <person name="Srinivasan S."/>
        </authorList>
    </citation>
    <scope>NUCLEOTIDE SEQUENCE [LARGE SCALE GENOMIC DNA]</scope>
    <source>
        <strain evidence="1 2">M2</strain>
    </source>
</reference>
<name>A0A5N1IQZ4_9BACT</name>